<dbReference type="EMBL" id="KB908481">
    <property type="protein sequence ID" value="EOA91887.1"/>
    <property type="molecule type" value="Genomic_DNA"/>
</dbReference>
<dbReference type="CDD" id="cd06425">
    <property type="entry name" value="M1P_guanylylT_B_like_N"/>
    <property type="match status" value="1"/>
</dbReference>
<dbReference type="Pfam" id="PF00483">
    <property type="entry name" value="NTP_transferase"/>
    <property type="match status" value="1"/>
</dbReference>
<reference evidence="18 19" key="1">
    <citation type="journal article" date="2012" name="PLoS Pathog.">
        <title>Diverse lifestyles and strategies of plant pathogenesis encoded in the genomes of eighteen Dothideomycetes fungi.</title>
        <authorList>
            <person name="Ohm R.A."/>
            <person name="Feau N."/>
            <person name="Henrissat B."/>
            <person name="Schoch C.L."/>
            <person name="Horwitz B.A."/>
            <person name="Barry K.W."/>
            <person name="Condon B.J."/>
            <person name="Copeland A.C."/>
            <person name="Dhillon B."/>
            <person name="Glaser F."/>
            <person name="Hesse C.N."/>
            <person name="Kosti I."/>
            <person name="LaButti K."/>
            <person name="Lindquist E.A."/>
            <person name="Lucas S."/>
            <person name="Salamov A.A."/>
            <person name="Bradshaw R.E."/>
            <person name="Ciuffetti L."/>
            <person name="Hamelin R.C."/>
            <person name="Kema G.H.J."/>
            <person name="Lawrence C."/>
            <person name="Scott J.A."/>
            <person name="Spatafora J.W."/>
            <person name="Turgeon B.G."/>
            <person name="de Wit P.J.G.M."/>
            <person name="Zhong S."/>
            <person name="Goodwin S.B."/>
            <person name="Grigoriev I.V."/>
        </authorList>
    </citation>
    <scope>NUCLEOTIDE SEQUENCE [LARGE SCALE GENOMIC DNA]</scope>
    <source>
        <strain evidence="19">28A</strain>
    </source>
</reference>
<organism evidence="18 19">
    <name type="scientific">Exserohilum turcicum (strain 28A)</name>
    <name type="common">Northern leaf blight fungus</name>
    <name type="synonym">Setosphaeria turcica</name>
    <dbReference type="NCBI Taxonomy" id="671987"/>
    <lineage>
        <taxon>Eukaryota</taxon>
        <taxon>Fungi</taxon>
        <taxon>Dikarya</taxon>
        <taxon>Ascomycota</taxon>
        <taxon>Pezizomycotina</taxon>
        <taxon>Dothideomycetes</taxon>
        <taxon>Pleosporomycetidae</taxon>
        <taxon>Pleosporales</taxon>
        <taxon>Pleosporineae</taxon>
        <taxon>Pleosporaceae</taxon>
        <taxon>Exserohilum</taxon>
    </lineage>
</organism>
<sequence>MAVTYAAAITTPSGGLRQPQIQARACSDPDMRASFEAAARAATAPQIRSDGPQKAKAQRPGAGVRARTSFRGWASRKESKTSLKASQQQQQQEQTSYQPYIVEESRPSGQDYYYYARAEHKPNSGREEEHVYVVTLRVSDALAKPMDEMRSRYFPRHLNRTGAHLTLFHALPESHMGTLEQGLAQAARSVQPFAVSSGRPFRMRKGVGINVDEGYKAIKDVHADLQSQWASFLSEQDAGGFRPHWTVMNKVDDEEKVDGAFCTIRQELSERNQEGQAVGLDLWRYERGNWIFAKHYGFGESTTPTTPGSPGLSPRQGDQSPSSGGPRKRPGMFKRAIILVGGFGTRLRPLTLTYPKPLVEFANKPMIQHQIEALAEAGVTDVVLAVNYRPEIMAEALKTYEKQYNVSITFSVETEPLGTAGPLKLAENVLGKDDSPFFVLNADVTCDYPFKQLAEFHKSHGDEGTIVVTKVEEPSKYGVVVHKPGHASKIDRFVEKPVEFVGNRINAGIYILNTSVLKRIELRPTSIEQETFPAIVKDGLLHSFDLEGFWMDVGQPKDFLSGTCLYLSSLARKNSKLLTPASEPYVYGGNVLIDPSAKIGKNCRIGPNVTIGPDVVIGDGVRLQRCVLLKNSRVKDHAWVKSTIVGWNSTVGKWARLENVTVLGDDVSIGDEVYVNGGSVLPHKSIKQNVDTPSIIM</sequence>
<dbReference type="InterPro" id="IPR050486">
    <property type="entry name" value="Mannose-1P_guanyltransferase"/>
</dbReference>
<gene>
    <name evidence="18" type="ORF">SETTUDRAFT_133795</name>
</gene>
<keyword evidence="10" id="KW-0131">Cell cycle</keyword>
<evidence type="ECO:0000256" key="11">
    <source>
        <dbReference type="ARBA" id="ARBA00024813"/>
    </source>
</evidence>
<dbReference type="STRING" id="671987.R0KVU6"/>
<keyword evidence="9" id="KW-0342">GTP-binding</keyword>
<evidence type="ECO:0000256" key="10">
    <source>
        <dbReference type="ARBA" id="ARBA00023306"/>
    </source>
</evidence>
<dbReference type="GeneID" id="19396221"/>
<comment type="subcellular location">
    <subcellularLocation>
        <location evidence="1">Cytoplasm</location>
    </subcellularLocation>
</comment>
<evidence type="ECO:0000256" key="7">
    <source>
        <dbReference type="ARBA" id="ARBA00022679"/>
    </source>
</evidence>
<dbReference type="SUPFAM" id="SSF53448">
    <property type="entry name" value="Nucleotide-diphospho-sugar transferases"/>
    <property type="match status" value="1"/>
</dbReference>
<reference evidence="18 19" key="2">
    <citation type="journal article" date="2013" name="PLoS Genet.">
        <title>Comparative genome structure, secondary metabolite, and effector coding capacity across Cochliobolus pathogens.</title>
        <authorList>
            <person name="Condon B.J."/>
            <person name="Leng Y."/>
            <person name="Wu D."/>
            <person name="Bushley K.E."/>
            <person name="Ohm R.A."/>
            <person name="Otillar R."/>
            <person name="Martin J."/>
            <person name="Schackwitz W."/>
            <person name="Grimwood J."/>
            <person name="MohdZainudin N."/>
            <person name="Xue C."/>
            <person name="Wang R."/>
            <person name="Manning V.A."/>
            <person name="Dhillon B."/>
            <person name="Tu Z.J."/>
            <person name="Steffenson B.J."/>
            <person name="Salamov A."/>
            <person name="Sun H."/>
            <person name="Lowry S."/>
            <person name="LaButti K."/>
            <person name="Han J."/>
            <person name="Copeland A."/>
            <person name="Lindquist E."/>
            <person name="Barry K."/>
            <person name="Schmutz J."/>
            <person name="Baker S.E."/>
            <person name="Ciuffetti L.M."/>
            <person name="Grigoriev I.V."/>
            <person name="Zhong S."/>
            <person name="Turgeon B.G."/>
        </authorList>
    </citation>
    <scope>NUCLEOTIDE SEQUENCE [LARGE SCALE GENOMIC DNA]</scope>
    <source>
        <strain evidence="19">28A</strain>
    </source>
</reference>
<evidence type="ECO:0000259" key="17">
    <source>
        <dbReference type="Pfam" id="PF25087"/>
    </source>
</evidence>
<keyword evidence="6" id="KW-0963">Cytoplasm</keyword>
<comment type="catalytic activity">
    <reaction evidence="14">
        <text>alpha-D-mannose 1-phosphate + GTP + H(+) = GDP-alpha-D-mannose + diphosphate</text>
        <dbReference type="Rhea" id="RHEA:15229"/>
        <dbReference type="ChEBI" id="CHEBI:15378"/>
        <dbReference type="ChEBI" id="CHEBI:33019"/>
        <dbReference type="ChEBI" id="CHEBI:37565"/>
        <dbReference type="ChEBI" id="CHEBI:57527"/>
        <dbReference type="ChEBI" id="CHEBI:58409"/>
        <dbReference type="EC" id="2.7.7.13"/>
    </reaction>
</comment>
<comment type="function">
    <text evidence="11">Involved in cell wall synthesis where it is required for glycosylation. Involved in cell cycle progression through cell-size checkpoint.</text>
</comment>
<comment type="pathway">
    <text evidence="2">Nucleotide-sugar biosynthesis; GDP-alpha-D-mannose biosynthesis; GDP-alpha-D-mannose from alpha-D-mannose 1-phosphate (GTP route): step 1/1.</text>
</comment>
<evidence type="ECO:0000256" key="6">
    <source>
        <dbReference type="ARBA" id="ARBA00022490"/>
    </source>
</evidence>
<protein>
    <recommendedName>
        <fullName evidence="5">Mannose-1-phosphate guanyltransferase</fullName>
        <ecNumber evidence="4">2.7.7.13</ecNumber>
    </recommendedName>
    <alternativeName>
        <fullName evidence="13">GDP-mannose pyrophosphorylase</fullName>
    </alternativeName>
    <alternativeName>
        <fullName evidence="12">GTP-mannose-1-phosphate guanylyltransferase</fullName>
    </alternativeName>
</protein>
<evidence type="ECO:0000256" key="9">
    <source>
        <dbReference type="ARBA" id="ARBA00023134"/>
    </source>
</evidence>
<evidence type="ECO:0000313" key="18">
    <source>
        <dbReference type="EMBL" id="EOA91887.1"/>
    </source>
</evidence>
<dbReference type="SUPFAM" id="SSF55144">
    <property type="entry name" value="LigT-like"/>
    <property type="match status" value="1"/>
</dbReference>
<name>R0KVU6_EXST2</name>
<evidence type="ECO:0000256" key="15">
    <source>
        <dbReference type="SAM" id="MobiDB-lite"/>
    </source>
</evidence>
<dbReference type="OrthoDB" id="1733332at2759"/>
<dbReference type="PROSITE" id="PS00101">
    <property type="entry name" value="HEXAPEP_TRANSFERASES"/>
    <property type="match status" value="2"/>
</dbReference>
<evidence type="ECO:0000313" key="19">
    <source>
        <dbReference type="Proteomes" id="UP000016935"/>
    </source>
</evidence>
<evidence type="ECO:0000259" key="16">
    <source>
        <dbReference type="Pfam" id="PF00483"/>
    </source>
</evidence>
<feature type="domain" description="Mannose-1-phosphate guanyltransferase C-terminal" evidence="17">
    <location>
        <begin position="589"/>
        <end position="696"/>
    </location>
</feature>
<dbReference type="GO" id="GO:0009298">
    <property type="term" value="P:GDP-mannose biosynthetic process"/>
    <property type="evidence" value="ECO:0007669"/>
    <property type="project" value="UniProtKB-UniPathway"/>
</dbReference>
<dbReference type="Pfam" id="PF25087">
    <property type="entry name" value="GMPPB_C"/>
    <property type="match status" value="1"/>
</dbReference>
<dbReference type="EC" id="2.7.7.13" evidence="4"/>
<dbReference type="GO" id="GO:0004475">
    <property type="term" value="F:mannose-1-phosphate guanylyltransferase (GTP) activity"/>
    <property type="evidence" value="ECO:0007669"/>
    <property type="project" value="UniProtKB-EC"/>
</dbReference>
<dbReference type="InterPro" id="IPR009097">
    <property type="entry name" value="Cyclic_Pdiesterase"/>
</dbReference>
<dbReference type="HOGENOM" id="CLU_405513_0_0_1"/>
<evidence type="ECO:0000256" key="14">
    <source>
        <dbReference type="ARBA" id="ARBA00047343"/>
    </source>
</evidence>
<feature type="compositionally biased region" description="Low complexity" evidence="15">
    <location>
        <begin position="301"/>
        <end position="314"/>
    </location>
</feature>
<keyword evidence="19" id="KW-1185">Reference proteome</keyword>
<evidence type="ECO:0000256" key="8">
    <source>
        <dbReference type="ARBA" id="ARBA00022741"/>
    </source>
</evidence>
<dbReference type="Gene3D" id="3.90.1140.10">
    <property type="entry name" value="Cyclic phosphodiesterase"/>
    <property type="match status" value="1"/>
</dbReference>
<evidence type="ECO:0000256" key="5">
    <source>
        <dbReference type="ARBA" id="ARBA00018601"/>
    </source>
</evidence>
<comment type="similarity">
    <text evidence="3">Belongs to the transferase hexapeptide repeat family.</text>
</comment>
<evidence type="ECO:0000256" key="12">
    <source>
        <dbReference type="ARBA" id="ARBA00030179"/>
    </source>
</evidence>
<evidence type="ECO:0000256" key="4">
    <source>
        <dbReference type="ARBA" id="ARBA00012387"/>
    </source>
</evidence>
<dbReference type="GO" id="GO:0005737">
    <property type="term" value="C:cytoplasm"/>
    <property type="evidence" value="ECO:0007669"/>
    <property type="project" value="UniProtKB-SubCell"/>
</dbReference>
<evidence type="ECO:0000256" key="2">
    <source>
        <dbReference type="ARBA" id="ARBA00004823"/>
    </source>
</evidence>
<dbReference type="Gene3D" id="3.90.550.10">
    <property type="entry name" value="Spore Coat Polysaccharide Biosynthesis Protein SpsA, Chain A"/>
    <property type="match status" value="1"/>
</dbReference>
<dbReference type="AlphaFoldDB" id="R0KVU6"/>
<evidence type="ECO:0000256" key="13">
    <source>
        <dbReference type="ARBA" id="ARBA00031190"/>
    </source>
</evidence>
<dbReference type="Pfam" id="PF13563">
    <property type="entry name" value="2_5_RNA_ligase2"/>
    <property type="match status" value="1"/>
</dbReference>
<feature type="region of interest" description="Disordered" evidence="15">
    <location>
        <begin position="38"/>
        <end position="99"/>
    </location>
</feature>
<dbReference type="FunFam" id="2.160.10.10:FF:000017">
    <property type="entry name" value="Mannose-1-phosphate guanyltransferase"/>
    <property type="match status" value="1"/>
</dbReference>
<dbReference type="InterPro" id="IPR018357">
    <property type="entry name" value="Hexapep_transf_CS"/>
</dbReference>
<dbReference type="InterPro" id="IPR029044">
    <property type="entry name" value="Nucleotide-diphossugar_trans"/>
</dbReference>
<dbReference type="GO" id="GO:0005525">
    <property type="term" value="F:GTP binding"/>
    <property type="evidence" value="ECO:0007669"/>
    <property type="project" value="UniProtKB-KW"/>
</dbReference>
<dbReference type="RefSeq" id="XP_008020912.1">
    <property type="nucleotide sequence ID" value="XM_008022721.1"/>
</dbReference>
<dbReference type="PROSITE" id="PS50096">
    <property type="entry name" value="IQ"/>
    <property type="match status" value="1"/>
</dbReference>
<dbReference type="InterPro" id="IPR005835">
    <property type="entry name" value="NTP_transferase_dom"/>
</dbReference>
<dbReference type="GO" id="GO:0071554">
    <property type="term" value="P:cell wall organization or biogenesis"/>
    <property type="evidence" value="ECO:0007669"/>
    <property type="project" value="UniProtKB-ARBA"/>
</dbReference>
<dbReference type="PANTHER" id="PTHR22572">
    <property type="entry name" value="SUGAR-1-PHOSPHATE GUANYL TRANSFERASE"/>
    <property type="match status" value="1"/>
</dbReference>
<dbReference type="eggNOG" id="KOG1322">
    <property type="taxonomic scope" value="Eukaryota"/>
</dbReference>
<evidence type="ECO:0000256" key="3">
    <source>
        <dbReference type="ARBA" id="ARBA00007274"/>
    </source>
</evidence>
<evidence type="ECO:0000256" key="1">
    <source>
        <dbReference type="ARBA" id="ARBA00004496"/>
    </source>
</evidence>
<dbReference type="CDD" id="cd05824">
    <property type="entry name" value="LbH_M1P_guanylylT_C"/>
    <property type="match status" value="1"/>
</dbReference>
<dbReference type="Proteomes" id="UP000016935">
    <property type="component" value="Unassembled WGS sequence"/>
</dbReference>
<dbReference type="InterPro" id="IPR056729">
    <property type="entry name" value="GMPPB_C"/>
</dbReference>
<feature type="domain" description="Nucleotidyl transferase" evidence="16">
    <location>
        <begin position="336"/>
        <end position="566"/>
    </location>
</feature>
<feature type="region of interest" description="Disordered" evidence="15">
    <location>
        <begin position="301"/>
        <end position="330"/>
    </location>
</feature>
<proteinExistence type="inferred from homology"/>
<keyword evidence="8" id="KW-0547">Nucleotide-binding</keyword>
<dbReference type="FunFam" id="3.90.550.10:FF:000013">
    <property type="entry name" value="mannose-1-phosphate guanyltransferase beta"/>
    <property type="match status" value="1"/>
</dbReference>
<dbReference type="UniPathway" id="UPA00126">
    <property type="reaction ID" value="UER00930"/>
</dbReference>
<dbReference type="Gene3D" id="2.160.10.10">
    <property type="entry name" value="Hexapeptide repeat proteins"/>
    <property type="match status" value="1"/>
</dbReference>
<accession>R0KVU6</accession>
<keyword evidence="7" id="KW-0808">Transferase</keyword>
<dbReference type="InterPro" id="IPR045233">
    <property type="entry name" value="GMPPB_N"/>
</dbReference>